<reference evidence="1" key="2">
    <citation type="submission" date="2020-09" db="EMBL/GenBank/DDBJ databases">
        <authorList>
            <person name="Sun Q."/>
            <person name="Kim S."/>
        </authorList>
    </citation>
    <scope>NUCLEOTIDE SEQUENCE</scope>
    <source>
        <strain evidence="1">KCTC 22164</strain>
    </source>
</reference>
<organism evidence="1 2">
    <name type="scientific">Alteromonas halophila</name>
    <dbReference type="NCBI Taxonomy" id="516698"/>
    <lineage>
        <taxon>Bacteria</taxon>
        <taxon>Pseudomonadati</taxon>
        <taxon>Pseudomonadota</taxon>
        <taxon>Gammaproteobacteria</taxon>
        <taxon>Alteromonadales</taxon>
        <taxon>Alteromonadaceae</taxon>
        <taxon>Alteromonas/Salinimonas group</taxon>
        <taxon>Alteromonas</taxon>
    </lineage>
</organism>
<accession>A0A918JEW3</accession>
<evidence type="ECO:0008006" key="3">
    <source>
        <dbReference type="Google" id="ProtNLM"/>
    </source>
</evidence>
<reference evidence="1" key="1">
    <citation type="journal article" date="2014" name="Int. J. Syst. Evol. Microbiol.">
        <title>Complete genome sequence of Corynebacterium casei LMG S-19264T (=DSM 44701T), isolated from a smear-ripened cheese.</title>
        <authorList>
            <consortium name="US DOE Joint Genome Institute (JGI-PGF)"/>
            <person name="Walter F."/>
            <person name="Albersmeier A."/>
            <person name="Kalinowski J."/>
            <person name="Ruckert C."/>
        </authorList>
    </citation>
    <scope>NUCLEOTIDE SEQUENCE</scope>
    <source>
        <strain evidence="1">KCTC 22164</strain>
    </source>
</reference>
<evidence type="ECO:0000313" key="2">
    <source>
        <dbReference type="Proteomes" id="UP000631300"/>
    </source>
</evidence>
<dbReference type="AlphaFoldDB" id="A0A918JEW3"/>
<evidence type="ECO:0000313" key="1">
    <source>
        <dbReference type="EMBL" id="GGW74374.1"/>
    </source>
</evidence>
<dbReference type="Gene3D" id="3.40.190.10">
    <property type="entry name" value="Periplasmic binding protein-like II"/>
    <property type="match status" value="2"/>
</dbReference>
<protein>
    <recommendedName>
        <fullName evidence="3">Amino acid ABC transporter substrate-binding protein</fullName>
    </recommendedName>
</protein>
<dbReference type="Proteomes" id="UP000631300">
    <property type="component" value="Unassembled WGS sequence"/>
</dbReference>
<gene>
    <name evidence="1" type="ORF">GCM10007391_02900</name>
</gene>
<comment type="caution">
    <text evidence="1">The sequence shown here is derived from an EMBL/GenBank/DDBJ whole genome shotgun (WGS) entry which is preliminary data.</text>
</comment>
<dbReference type="SUPFAM" id="SSF53850">
    <property type="entry name" value="Periplasmic binding protein-like II"/>
    <property type="match status" value="1"/>
</dbReference>
<proteinExistence type="predicted"/>
<dbReference type="EMBL" id="BMXP01000001">
    <property type="protein sequence ID" value="GGW74374.1"/>
    <property type="molecule type" value="Genomic_DNA"/>
</dbReference>
<name>A0A918JEW3_9ALTE</name>
<dbReference type="RefSeq" id="WP_189403310.1">
    <property type="nucleotide sequence ID" value="NZ_BMXP01000001.1"/>
</dbReference>
<sequence length="300" mass="34161">MNGKHGLTKTQSGSALKWVVLILSLFVNAVQAATWTLTYPRPLDDDDMRSEYPVALLKLALDKTGVNYQLLPSDRILLQGKSIRQLRENREVNVVWSMTDVQREKDLLPIRIPIAKGLIGLRVFVINQRNQDEFKGISSKPDILKLTAIQGEEWPDTKILQANGFNVLTVKEYDEAYASLSQNRGDFFPRSVIEVLTELEEKGRDPDIHLEPDLALYYPTAMYFFVNRGNPILARLIETGLNIAIEDGSFDALFMSHHEATLNKLMIPSRRVFRLENPLLPEKTPTDNGELWYKPQGLLE</sequence>
<keyword evidence="2" id="KW-1185">Reference proteome</keyword>